<evidence type="ECO:0008006" key="11">
    <source>
        <dbReference type="Google" id="ProtNLM"/>
    </source>
</evidence>
<proteinExistence type="inferred from homology"/>
<evidence type="ECO:0000313" key="10">
    <source>
        <dbReference type="Proteomes" id="UP000438429"/>
    </source>
</evidence>
<dbReference type="Pfam" id="PF15171">
    <property type="entry name" value="Spexin"/>
    <property type="match status" value="1"/>
</dbReference>
<dbReference type="InterPro" id="IPR045176">
    <property type="entry name" value="Got1"/>
</dbReference>
<dbReference type="EMBL" id="VEVO01000006">
    <property type="protein sequence ID" value="KAF0040665.1"/>
    <property type="molecule type" value="Genomic_DNA"/>
</dbReference>
<keyword evidence="4" id="KW-0333">Golgi apparatus</keyword>
<dbReference type="GO" id="GO:0042147">
    <property type="term" value="P:retrograde transport, endosome to Golgi"/>
    <property type="evidence" value="ECO:0007669"/>
    <property type="project" value="InterPro"/>
</dbReference>
<evidence type="ECO:0000256" key="4">
    <source>
        <dbReference type="ARBA" id="ARBA00023034"/>
    </source>
</evidence>
<evidence type="ECO:0000256" key="2">
    <source>
        <dbReference type="ARBA" id="ARBA00022692"/>
    </source>
</evidence>
<feature type="transmembrane region" description="Helical" evidence="8">
    <location>
        <begin position="6"/>
        <end position="27"/>
    </location>
</feature>
<evidence type="ECO:0000256" key="6">
    <source>
        <dbReference type="ARBA" id="ARBA00024660"/>
    </source>
</evidence>
<comment type="subcellular location">
    <subcellularLocation>
        <location evidence="1">Golgi apparatus membrane</location>
        <topology evidence="1">Multi-pass membrane protein</topology>
    </subcellularLocation>
</comment>
<comment type="similarity">
    <text evidence="7">Belongs to the GOT1 family.</text>
</comment>
<organism evidence="9 10">
    <name type="scientific">Scophthalmus maximus</name>
    <name type="common">Turbot</name>
    <name type="synonym">Psetta maxima</name>
    <dbReference type="NCBI Taxonomy" id="52904"/>
    <lineage>
        <taxon>Eukaryota</taxon>
        <taxon>Metazoa</taxon>
        <taxon>Chordata</taxon>
        <taxon>Craniata</taxon>
        <taxon>Vertebrata</taxon>
        <taxon>Euteleostomi</taxon>
        <taxon>Actinopterygii</taxon>
        <taxon>Neopterygii</taxon>
        <taxon>Teleostei</taxon>
        <taxon>Neoteleostei</taxon>
        <taxon>Acanthomorphata</taxon>
        <taxon>Carangaria</taxon>
        <taxon>Pleuronectiformes</taxon>
        <taxon>Pleuronectoidei</taxon>
        <taxon>Scophthalmidae</taxon>
        <taxon>Scophthalmus</taxon>
    </lineage>
</organism>
<dbReference type="Pfam" id="PF04178">
    <property type="entry name" value="Got1"/>
    <property type="match status" value="1"/>
</dbReference>
<dbReference type="AlphaFoldDB" id="A0A6A4T689"/>
<dbReference type="GO" id="GO:0005783">
    <property type="term" value="C:endoplasmic reticulum"/>
    <property type="evidence" value="ECO:0007669"/>
    <property type="project" value="TreeGrafter"/>
</dbReference>
<dbReference type="GO" id="GO:0005829">
    <property type="term" value="C:cytosol"/>
    <property type="evidence" value="ECO:0007669"/>
    <property type="project" value="GOC"/>
</dbReference>
<dbReference type="PANTHER" id="PTHR21493">
    <property type="entry name" value="CGI-141-RELATED/LIPASE CONTAINING PROTEIN"/>
    <property type="match status" value="1"/>
</dbReference>
<comment type="caution">
    <text evidence="9">The sequence shown here is derived from an EMBL/GenBank/DDBJ whole genome shotgun (WGS) entry which is preliminary data.</text>
</comment>
<gene>
    <name evidence="9" type="ORF">F2P81_006563</name>
</gene>
<dbReference type="GO" id="GO:0006888">
    <property type="term" value="P:endoplasmic reticulum to Golgi vesicle-mediated transport"/>
    <property type="evidence" value="ECO:0007669"/>
    <property type="project" value="InterPro"/>
</dbReference>
<evidence type="ECO:0000256" key="5">
    <source>
        <dbReference type="ARBA" id="ARBA00023136"/>
    </source>
</evidence>
<evidence type="ECO:0000256" key="1">
    <source>
        <dbReference type="ARBA" id="ARBA00004653"/>
    </source>
</evidence>
<dbReference type="GO" id="GO:0005184">
    <property type="term" value="F:neuropeptide hormone activity"/>
    <property type="evidence" value="ECO:0007669"/>
    <property type="project" value="InterPro"/>
</dbReference>
<dbReference type="PANTHER" id="PTHR21493:SF79">
    <property type="entry name" value="VESICLE TRANSPORT PROTEIN GOT1B"/>
    <property type="match status" value="1"/>
</dbReference>
<accession>A0A6A4T689</accession>
<evidence type="ECO:0000256" key="3">
    <source>
        <dbReference type="ARBA" id="ARBA00022989"/>
    </source>
</evidence>
<evidence type="ECO:0000313" key="9">
    <source>
        <dbReference type="EMBL" id="KAF0040665.1"/>
    </source>
</evidence>
<dbReference type="InterPro" id="IPR007305">
    <property type="entry name" value="Vesicle_transpt_Got1/SFT2"/>
</dbReference>
<comment type="function">
    <text evidence="6">May be involved in fusion of ER-derived transport vesicles with the Golgi complex.</text>
</comment>
<keyword evidence="5 8" id="KW-0472">Membrane</keyword>
<reference evidence="9 10" key="1">
    <citation type="submission" date="2019-06" db="EMBL/GenBank/DDBJ databases">
        <title>Draft genomes of female and male turbot (Scophthalmus maximus).</title>
        <authorList>
            <person name="Xu H."/>
            <person name="Xu X.-W."/>
            <person name="Shao C."/>
            <person name="Chen S."/>
        </authorList>
    </citation>
    <scope>NUCLEOTIDE SEQUENCE [LARGE SCALE GENOMIC DNA]</scope>
    <source>
        <strain evidence="9">Ysfricsl-2016a</strain>
        <tissue evidence="9">Blood</tissue>
    </source>
</reference>
<dbReference type="GO" id="GO:0000139">
    <property type="term" value="C:Golgi membrane"/>
    <property type="evidence" value="ECO:0007669"/>
    <property type="project" value="UniProtKB-SubCell"/>
</dbReference>
<name>A0A6A4T689_SCOMX</name>
<dbReference type="Proteomes" id="UP000438429">
    <property type="component" value="Unassembled WGS sequence"/>
</dbReference>
<evidence type="ECO:0000256" key="8">
    <source>
        <dbReference type="SAM" id="Phobius"/>
    </source>
</evidence>
<evidence type="ECO:0000256" key="7">
    <source>
        <dbReference type="ARBA" id="ARBA00025799"/>
    </source>
</evidence>
<keyword evidence="3 8" id="KW-1133">Transmembrane helix</keyword>
<dbReference type="InterPro" id="IPR028126">
    <property type="entry name" value="Spexin"/>
</dbReference>
<keyword evidence="2 8" id="KW-0812">Transmembrane</keyword>
<sequence>MLFFDKALLAIGNILFVTGLSFVIGLERTFRFFFQRQKVKATSFFLGGVLVVLIGWPIVGVVLEIYGFFLLFRGFFPVAVGFIRRVPVLGSLLSLPGISTGMLLLQSSHQSETPLKSLKEAKVEISIFLRLLFVELGIEYKASTEMCLHLPTSCHHIGLTQCRHHALTPVKKLLLPMKDLKISAMSLIVTLFVVTLVSQCWTTPQRRNWTPQAILYLKGAQGHRSVLERASRDKDDTLHLGQVLIVQFSVSLLCISAATHKQSSDGLGLSWASSLLLELVQLAMEEGGRKLDNYPNEEELNLNYF</sequence>
<feature type="transmembrane region" description="Helical" evidence="8">
    <location>
        <begin position="39"/>
        <end position="59"/>
    </location>
</feature>
<protein>
    <recommendedName>
        <fullName evidence="11">Vesicle transport protein GOT1B</fullName>
    </recommendedName>
</protein>